<gene>
    <name evidence="1" type="ORF">OPT61_g2926</name>
</gene>
<proteinExistence type="predicted"/>
<dbReference type="EMBL" id="JAPHNI010000140">
    <property type="protein sequence ID" value="KAJ8115425.1"/>
    <property type="molecule type" value="Genomic_DNA"/>
</dbReference>
<dbReference type="Proteomes" id="UP001153331">
    <property type="component" value="Unassembled WGS sequence"/>
</dbReference>
<reference evidence="1" key="1">
    <citation type="submission" date="2022-11" db="EMBL/GenBank/DDBJ databases">
        <title>Genome Sequence of Boeremia exigua.</title>
        <authorList>
            <person name="Buettner E."/>
        </authorList>
    </citation>
    <scope>NUCLEOTIDE SEQUENCE</scope>
    <source>
        <strain evidence="1">CU02</strain>
    </source>
</reference>
<sequence length="260" mass="30284">MSIFKLPKEIRLQIWSLLYFDEPPRLVTLRSKPHDDQHAEDIFCPRYSPTPAPAVVNICHEARAEVEHQARRSKSLIHLPSPLDQKPAEFYFRHETDLLFIDLETGMNKHFDDSPDAGLLAHFLEAAGCDATLLRKIVITQVVRVAFVDGALSNCLRDFPNIEHLVMVVDPKDMRSTQEKERFALAARRIVTQYRLDMRIRAKVRGEVYVHGQRNLDLDFAMRKGKSLDVLDKNIWNGWGDLEPNWWAEDVPQRYIDFYF</sequence>
<evidence type="ECO:0000313" key="2">
    <source>
        <dbReference type="Proteomes" id="UP001153331"/>
    </source>
</evidence>
<accession>A0ACC2IJP6</accession>
<keyword evidence="2" id="KW-1185">Reference proteome</keyword>
<evidence type="ECO:0000313" key="1">
    <source>
        <dbReference type="EMBL" id="KAJ8115425.1"/>
    </source>
</evidence>
<comment type="caution">
    <text evidence="1">The sequence shown here is derived from an EMBL/GenBank/DDBJ whole genome shotgun (WGS) entry which is preliminary data.</text>
</comment>
<organism evidence="1 2">
    <name type="scientific">Boeremia exigua</name>
    <dbReference type="NCBI Taxonomy" id="749465"/>
    <lineage>
        <taxon>Eukaryota</taxon>
        <taxon>Fungi</taxon>
        <taxon>Dikarya</taxon>
        <taxon>Ascomycota</taxon>
        <taxon>Pezizomycotina</taxon>
        <taxon>Dothideomycetes</taxon>
        <taxon>Pleosporomycetidae</taxon>
        <taxon>Pleosporales</taxon>
        <taxon>Pleosporineae</taxon>
        <taxon>Didymellaceae</taxon>
        <taxon>Boeremia</taxon>
    </lineage>
</organism>
<protein>
    <submittedName>
        <fullName evidence="1">Uncharacterized protein</fullName>
    </submittedName>
</protein>
<name>A0ACC2IJP6_9PLEO</name>